<dbReference type="Gene3D" id="3.40.630.30">
    <property type="match status" value="1"/>
</dbReference>
<reference evidence="1 2" key="1">
    <citation type="journal article" date="2014" name="Int. J. Syst. Evol. Microbiol.">
        <title>Complete genome sequence of Corynebacterium casei LMG S-19264T (=DSM 44701T), isolated from a smear-ripened cheese.</title>
        <authorList>
            <consortium name="US DOE Joint Genome Institute (JGI-PGF)"/>
            <person name="Walter F."/>
            <person name="Albersmeier A."/>
            <person name="Kalinowski J."/>
            <person name="Ruckert C."/>
        </authorList>
    </citation>
    <scope>NUCLEOTIDE SEQUENCE [LARGE SCALE GENOMIC DNA]</scope>
    <source>
        <strain evidence="1 2">NBRC 112785</strain>
    </source>
</reference>
<name>A0AA37TPT7_9GAMM</name>
<organism evidence="1 2">
    <name type="scientific">Paraferrimonas haliotis</name>
    <dbReference type="NCBI Taxonomy" id="2013866"/>
    <lineage>
        <taxon>Bacteria</taxon>
        <taxon>Pseudomonadati</taxon>
        <taxon>Pseudomonadota</taxon>
        <taxon>Gammaproteobacteria</taxon>
        <taxon>Alteromonadales</taxon>
        <taxon>Ferrimonadaceae</taxon>
        <taxon>Paraferrimonas</taxon>
    </lineage>
</organism>
<dbReference type="AlphaFoldDB" id="A0AA37TPT7"/>
<dbReference type="Proteomes" id="UP001157439">
    <property type="component" value="Unassembled WGS sequence"/>
</dbReference>
<protein>
    <submittedName>
        <fullName evidence="1">N-acetyltransferase GCN5</fullName>
    </submittedName>
</protein>
<dbReference type="InterPro" id="IPR016181">
    <property type="entry name" value="Acyl_CoA_acyltransferase"/>
</dbReference>
<accession>A0AA37TPT7</accession>
<evidence type="ECO:0000313" key="1">
    <source>
        <dbReference type="EMBL" id="GLS82137.1"/>
    </source>
</evidence>
<comment type="caution">
    <text evidence="1">The sequence shown here is derived from an EMBL/GenBank/DDBJ whole genome shotgun (WGS) entry which is preliminary data.</text>
</comment>
<dbReference type="SUPFAM" id="SSF55729">
    <property type="entry name" value="Acyl-CoA N-acyltransferases (Nat)"/>
    <property type="match status" value="1"/>
</dbReference>
<gene>
    <name evidence="1" type="ORF">GCM10007894_01140</name>
</gene>
<dbReference type="EMBL" id="BSPO01000001">
    <property type="protein sequence ID" value="GLS82137.1"/>
    <property type="molecule type" value="Genomic_DNA"/>
</dbReference>
<proteinExistence type="predicted"/>
<sequence length="138" mass="15017">MYQLTVKHYPLSNALQQMPELDAVLAPLSPAMESSIAVAFIEGELAGAQISQPIDEFQLTIKPAWVDSDFVELGVEEALLNAISERAFSEQAQSLAISTNDDQSELLSLLIKQGFLVTDLNARNDASKGNQIQLSKVI</sequence>
<keyword evidence="2" id="KW-1185">Reference proteome</keyword>
<dbReference type="RefSeq" id="WP_095497698.1">
    <property type="nucleotide sequence ID" value="NZ_BSPO01000001.1"/>
</dbReference>
<evidence type="ECO:0000313" key="2">
    <source>
        <dbReference type="Proteomes" id="UP001157439"/>
    </source>
</evidence>